<dbReference type="OrthoDB" id="9777699at2"/>
<evidence type="ECO:0000313" key="2">
    <source>
        <dbReference type="Proteomes" id="UP000247540"/>
    </source>
</evidence>
<protein>
    <submittedName>
        <fullName evidence="1">Uncharacterized protein</fullName>
    </submittedName>
</protein>
<keyword evidence="2" id="KW-1185">Reference proteome</keyword>
<accession>A0A318SXZ0</accession>
<dbReference type="Proteomes" id="UP000247540">
    <property type="component" value="Unassembled WGS sequence"/>
</dbReference>
<name>A0A318SXZ0_9BURK</name>
<reference evidence="1 2" key="1">
    <citation type="submission" date="2018-06" db="EMBL/GenBank/DDBJ databases">
        <title>Genomic Encyclopedia of Type Strains, Phase III (KMG-III): the genomes of soil and plant-associated and newly described type strains.</title>
        <authorList>
            <person name="Whitman W."/>
        </authorList>
    </citation>
    <scope>NUCLEOTIDE SEQUENCE [LARGE SCALE GENOMIC DNA]</scope>
    <source>
        <strain evidence="1 2">CECT 7646</strain>
    </source>
</reference>
<gene>
    <name evidence="1" type="ORF">DFQ15_101218</name>
</gene>
<dbReference type="AlphaFoldDB" id="A0A318SXZ0"/>
<dbReference type="RefSeq" id="WP_110464177.1">
    <property type="nucleotide sequence ID" value="NZ_JAMOFZ010000002.1"/>
</dbReference>
<comment type="caution">
    <text evidence="1">The sequence shown here is derived from an EMBL/GenBank/DDBJ whole genome shotgun (WGS) entry which is preliminary data.</text>
</comment>
<proteinExistence type="predicted"/>
<organism evidence="1 2">
    <name type="scientific">Xylophilus ampelinus</name>
    <dbReference type="NCBI Taxonomy" id="54067"/>
    <lineage>
        <taxon>Bacteria</taxon>
        <taxon>Pseudomonadati</taxon>
        <taxon>Pseudomonadota</taxon>
        <taxon>Betaproteobacteria</taxon>
        <taxon>Burkholderiales</taxon>
        <taxon>Xylophilus</taxon>
    </lineage>
</organism>
<evidence type="ECO:0000313" key="1">
    <source>
        <dbReference type="EMBL" id="PYE79897.1"/>
    </source>
</evidence>
<sequence length="119" mass="12464">MVLAPIAVKPGVDPTHVAMIAISNLALGTITPAVDGLRCRTCNLSKVRMSAQVRELAPVLWRTRGAGAADLRAGDRHLAAASLRIPPAGRVRDGAAGGILLFISTGSWRPRPPHHGEPP</sequence>
<dbReference type="EMBL" id="QJTC01000001">
    <property type="protein sequence ID" value="PYE79897.1"/>
    <property type="molecule type" value="Genomic_DNA"/>
</dbReference>